<feature type="region of interest" description="Disordered" evidence="1">
    <location>
        <begin position="150"/>
        <end position="169"/>
    </location>
</feature>
<accession>A0ABP6ZNP0</accession>
<evidence type="ECO:0000313" key="2">
    <source>
        <dbReference type="EMBL" id="GAA3615598.1"/>
    </source>
</evidence>
<keyword evidence="3" id="KW-1185">Reference proteome</keyword>
<sequence>MGSYPQIAFREPEDADIGPSMSDMYAATEHLPALASLARRQLGAIHRRQFDTCNVPRGYVAAQVTASRWTAIGDNVVLLQNAPPTRAQLIWLAVLDAPPPAAIGSHTALELAGMDPIAAEASLIHLIVVRGSTPTPLPGVRIHESRRLSPDDIMRRGGPPRTHPARSAVDAGAWQPYPRFACLMVTAAVQRRICSVADLERTLEEVGRVRHRAYMRLAVQEAAGGAHTLGEQDLTRMCRRFNLKPPTRQARRRDPSGRSRYLDAEWELSNGEIVVLEIDGGHHMQVEHWEADMRRERAIVVSRRRVLRATNFEIRLDPGSVARDLIALGVPTTGELSGSQRAIAR</sequence>
<gene>
    <name evidence="2" type="ORF">GCM10022236_17080</name>
</gene>
<organism evidence="2 3">
    <name type="scientific">Microlunatus ginsengisoli</name>
    <dbReference type="NCBI Taxonomy" id="363863"/>
    <lineage>
        <taxon>Bacteria</taxon>
        <taxon>Bacillati</taxon>
        <taxon>Actinomycetota</taxon>
        <taxon>Actinomycetes</taxon>
        <taxon>Propionibacteriales</taxon>
        <taxon>Propionibacteriaceae</taxon>
        <taxon>Microlunatus</taxon>
    </lineage>
</organism>
<evidence type="ECO:0000313" key="3">
    <source>
        <dbReference type="Proteomes" id="UP001501490"/>
    </source>
</evidence>
<evidence type="ECO:0008006" key="4">
    <source>
        <dbReference type="Google" id="ProtNLM"/>
    </source>
</evidence>
<name>A0ABP6ZNP0_9ACTN</name>
<evidence type="ECO:0000256" key="1">
    <source>
        <dbReference type="SAM" id="MobiDB-lite"/>
    </source>
</evidence>
<proteinExistence type="predicted"/>
<reference evidence="3" key="1">
    <citation type="journal article" date="2019" name="Int. J. Syst. Evol. Microbiol.">
        <title>The Global Catalogue of Microorganisms (GCM) 10K type strain sequencing project: providing services to taxonomists for standard genome sequencing and annotation.</title>
        <authorList>
            <consortium name="The Broad Institute Genomics Platform"/>
            <consortium name="The Broad Institute Genome Sequencing Center for Infectious Disease"/>
            <person name="Wu L."/>
            <person name="Ma J."/>
        </authorList>
    </citation>
    <scope>NUCLEOTIDE SEQUENCE [LARGE SCALE GENOMIC DNA]</scope>
    <source>
        <strain evidence="3">JCM 16929</strain>
    </source>
</reference>
<dbReference type="Proteomes" id="UP001501490">
    <property type="component" value="Unassembled WGS sequence"/>
</dbReference>
<protein>
    <recommendedName>
        <fullName evidence="4">DUF559 domain-containing protein</fullName>
    </recommendedName>
</protein>
<dbReference type="EMBL" id="BAABAB010000010">
    <property type="protein sequence ID" value="GAA3615598.1"/>
    <property type="molecule type" value="Genomic_DNA"/>
</dbReference>
<comment type="caution">
    <text evidence="2">The sequence shown here is derived from an EMBL/GenBank/DDBJ whole genome shotgun (WGS) entry which is preliminary data.</text>
</comment>